<evidence type="ECO:0000313" key="1">
    <source>
        <dbReference type="EMBL" id="KMW22346.1"/>
    </source>
</evidence>
<reference evidence="1 2" key="1">
    <citation type="submission" date="2011-04" db="EMBL/GenBank/DDBJ databases">
        <title>The Genome Sequence of Clostridium citroniae WAL-19142.</title>
        <authorList>
            <consortium name="The Broad Institute Genome Sequencing Platform"/>
            <person name="Earl A."/>
            <person name="Ward D."/>
            <person name="Feldgarden M."/>
            <person name="Gevers D."/>
            <person name="Warren Y.A."/>
            <person name="Tyrrell K.L."/>
            <person name="Citron D.M."/>
            <person name="Goldstein E.J."/>
            <person name="Daigneault M."/>
            <person name="Allen-Vercoe E."/>
            <person name="Young S.K."/>
            <person name="Zeng Q."/>
            <person name="Gargeya S."/>
            <person name="Fitzgerald M."/>
            <person name="Haas B."/>
            <person name="Abouelleil A."/>
            <person name="Alvarado L."/>
            <person name="Arachchi H.M."/>
            <person name="Berlin A."/>
            <person name="Brown A."/>
            <person name="Chapman S.B."/>
            <person name="Chen Z."/>
            <person name="Dunbar C."/>
            <person name="Freedman E."/>
            <person name="Gearin G."/>
            <person name="Gellesch M."/>
            <person name="Goldberg J."/>
            <person name="Griggs A."/>
            <person name="Gujja S."/>
            <person name="Heilman E.R."/>
            <person name="Heiman D."/>
            <person name="Howarth C."/>
            <person name="Larson L."/>
            <person name="Lui A."/>
            <person name="MacDonald P.J."/>
            <person name="Mehta T."/>
            <person name="Montmayeur A."/>
            <person name="Murphy C."/>
            <person name="Neiman D."/>
            <person name="Pearson M."/>
            <person name="Priest M."/>
            <person name="Roberts A."/>
            <person name="Saif S."/>
            <person name="Shea T."/>
            <person name="Shenoy N."/>
            <person name="Sisk P."/>
            <person name="Stolte C."/>
            <person name="Sykes S."/>
            <person name="White J."/>
            <person name="Yandava C."/>
            <person name="Wortman J."/>
            <person name="Nusbaum C."/>
            <person name="Birren B."/>
        </authorList>
    </citation>
    <scope>NUCLEOTIDE SEQUENCE [LARGE SCALE GENOMIC DNA]</scope>
    <source>
        <strain evidence="1 2">WAL-19142</strain>
    </source>
</reference>
<evidence type="ECO:0000313" key="2">
    <source>
        <dbReference type="Proteomes" id="UP000037392"/>
    </source>
</evidence>
<dbReference type="EMBL" id="ADLK01000010">
    <property type="protein sequence ID" value="KMW22346.1"/>
    <property type="molecule type" value="Genomic_DNA"/>
</dbReference>
<comment type="caution">
    <text evidence="1">The sequence shown here is derived from an EMBL/GenBank/DDBJ whole genome shotgun (WGS) entry which is preliminary data.</text>
</comment>
<protein>
    <submittedName>
        <fullName evidence="1">Uncharacterized protein</fullName>
    </submittedName>
</protein>
<gene>
    <name evidence="1" type="ORF">HMPREF9470_01415</name>
</gene>
<name>A0A0J9CCX2_9FIRM</name>
<proteinExistence type="predicted"/>
<accession>A0A0J9CCX2</accession>
<dbReference type="PATRIC" id="fig|742734.4.peg.1515"/>
<dbReference type="AlphaFoldDB" id="A0A0J9CCX2"/>
<dbReference type="Proteomes" id="UP000037392">
    <property type="component" value="Unassembled WGS sequence"/>
</dbReference>
<organism evidence="1 2">
    <name type="scientific">[Clostridium] citroniae WAL-19142</name>
    <dbReference type="NCBI Taxonomy" id="742734"/>
    <lineage>
        <taxon>Bacteria</taxon>
        <taxon>Bacillati</taxon>
        <taxon>Bacillota</taxon>
        <taxon>Clostridia</taxon>
        <taxon>Lachnospirales</taxon>
        <taxon>Lachnospiraceae</taxon>
        <taxon>Enterocloster</taxon>
    </lineage>
</organism>
<sequence>MQIAQGEDIGFVYGKGKHKPEIQKLYEEPEECGTRLMEYKECFEIMGKGRNSYSKTDMETTFMRTRVPYKYPE</sequence>